<feature type="compositionally biased region" description="Polar residues" evidence="1">
    <location>
        <begin position="269"/>
        <end position="286"/>
    </location>
</feature>
<dbReference type="WBParaSite" id="TMUE_2000008183.1">
    <property type="protein sequence ID" value="TMUE_2000008183.1"/>
    <property type="gene ID" value="WBGene00300162"/>
</dbReference>
<keyword evidence="2" id="KW-1185">Reference proteome</keyword>
<accession>A0A5S6QLV5</accession>
<feature type="region of interest" description="Disordered" evidence="1">
    <location>
        <begin position="117"/>
        <end position="141"/>
    </location>
</feature>
<protein>
    <submittedName>
        <fullName evidence="3">Uncharacterized protein</fullName>
    </submittedName>
</protein>
<proteinExistence type="predicted"/>
<dbReference type="Proteomes" id="UP000046395">
    <property type="component" value="Unassembled WGS sequence"/>
</dbReference>
<feature type="compositionally biased region" description="Polar residues" evidence="1">
    <location>
        <begin position="198"/>
        <end position="211"/>
    </location>
</feature>
<feature type="region of interest" description="Disordered" evidence="1">
    <location>
        <begin position="182"/>
        <end position="215"/>
    </location>
</feature>
<feature type="region of interest" description="Disordered" evidence="1">
    <location>
        <begin position="235"/>
        <end position="296"/>
    </location>
</feature>
<feature type="compositionally biased region" description="Basic and acidic residues" evidence="1">
    <location>
        <begin position="287"/>
        <end position="296"/>
    </location>
</feature>
<name>A0A5S6QLV5_TRIMR</name>
<dbReference type="AlphaFoldDB" id="A0A5S6QLV5"/>
<feature type="compositionally biased region" description="Polar residues" evidence="1">
    <location>
        <begin position="123"/>
        <end position="141"/>
    </location>
</feature>
<evidence type="ECO:0000313" key="2">
    <source>
        <dbReference type="Proteomes" id="UP000046395"/>
    </source>
</evidence>
<sequence>MSKNAPTQNLCTQLKFRVLDESDASTYRLLIYVEDLQDPEISVHLWDHKVYIEAIRREDSKLNPPRPLQTLSVNQPLPYNVHPDCVTAAFLPDLKAILIEAPKTSNLASMTTEMPTLDKSLGSGASTPGSDFGSRQSETSSHQFTKTLHEFVIQNYCLPVQEFMIKVKDVIDYYVKGPEKPPDPKNIFVNCGEPRGKAQSTPQGRRSSNPNDFEGIVPYENQLASARGVMQNATPPSWYLPQRPDTPIYPNDTAPIQSYTVQKQEEQHNSNTQIPSTPSSMQQASSVEERSTPSNK</sequence>
<evidence type="ECO:0000256" key="1">
    <source>
        <dbReference type="SAM" id="MobiDB-lite"/>
    </source>
</evidence>
<reference evidence="3" key="1">
    <citation type="submission" date="2019-12" db="UniProtKB">
        <authorList>
            <consortium name="WormBaseParasite"/>
        </authorList>
    </citation>
    <scope>IDENTIFICATION</scope>
</reference>
<organism evidence="2 3">
    <name type="scientific">Trichuris muris</name>
    <name type="common">Mouse whipworm</name>
    <dbReference type="NCBI Taxonomy" id="70415"/>
    <lineage>
        <taxon>Eukaryota</taxon>
        <taxon>Metazoa</taxon>
        <taxon>Ecdysozoa</taxon>
        <taxon>Nematoda</taxon>
        <taxon>Enoplea</taxon>
        <taxon>Dorylaimia</taxon>
        <taxon>Trichinellida</taxon>
        <taxon>Trichuridae</taxon>
        <taxon>Trichuris</taxon>
    </lineage>
</organism>
<evidence type="ECO:0000313" key="3">
    <source>
        <dbReference type="WBParaSite" id="TMUE_2000008183.1"/>
    </source>
</evidence>